<keyword evidence="5" id="KW-1185">Reference proteome</keyword>
<evidence type="ECO:0000256" key="1">
    <source>
        <dbReference type="PROSITE-ProRule" id="PRU01360"/>
    </source>
</evidence>
<feature type="chain" id="PRO_5016234302" evidence="2">
    <location>
        <begin position="22"/>
        <end position="414"/>
    </location>
</feature>
<dbReference type="Pfam" id="PF13715">
    <property type="entry name" value="CarbopepD_reg_2"/>
    <property type="match status" value="1"/>
</dbReference>
<feature type="signal peptide" evidence="2">
    <location>
        <begin position="1"/>
        <end position="21"/>
    </location>
</feature>
<comment type="caution">
    <text evidence="4">The sequence shown here is derived from an EMBL/GenBank/DDBJ whole genome shotgun (WGS) entry which is preliminary data.</text>
</comment>
<keyword evidence="1" id="KW-0998">Cell outer membrane</keyword>
<accession>A0A318UG54</accession>
<keyword evidence="1" id="KW-0813">Transport</keyword>
<dbReference type="InterPro" id="IPR023997">
    <property type="entry name" value="TonB-dep_OMP_SusC/RagA_CS"/>
</dbReference>
<dbReference type="InterPro" id="IPR008969">
    <property type="entry name" value="CarboxyPept-like_regulatory"/>
</dbReference>
<dbReference type="InterPro" id="IPR012910">
    <property type="entry name" value="Plug_dom"/>
</dbReference>
<comment type="subcellular location">
    <subcellularLocation>
        <location evidence="1">Cell outer membrane</location>
        <topology evidence="1">Multi-pass membrane protein</topology>
    </subcellularLocation>
</comment>
<dbReference type="SUPFAM" id="SSF56935">
    <property type="entry name" value="Porins"/>
    <property type="match status" value="1"/>
</dbReference>
<evidence type="ECO:0000259" key="3">
    <source>
        <dbReference type="Pfam" id="PF07715"/>
    </source>
</evidence>
<dbReference type="EMBL" id="QKLU01000004">
    <property type="protein sequence ID" value="PYF74347.1"/>
    <property type="molecule type" value="Genomic_DNA"/>
</dbReference>
<evidence type="ECO:0000313" key="5">
    <source>
        <dbReference type="Proteomes" id="UP000248198"/>
    </source>
</evidence>
<dbReference type="Gene3D" id="2.170.130.10">
    <property type="entry name" value="TonB-dependent receptor, plug domain"/>
    <property type="match status" value="1"/>
</dbReference>
<keyword evidence="4" id="KW-0675">Receptor</keyword>
<dbReference type="OrthoDB" id="9768177at2"/>
<dbReference type="InterPro" id="IPR039426">
    <property type="entry name" value="TonB-dep_rcpt-like"/>
</dbReference>
<organism evidence="4 5">
    <name type="scientific">Pedobacter nutrimenti</name>
    <dbReference type="NCBI Taxonomy" id="1241337"/>
    <lineage>
        <taxon>Bacteria</taxon>
        <taxon>Pseudomonadati</taxon>
        <taxon>Bacteroidota</taxon>
        <taxon>Sphingobacteriia</taxon>
        <taxon>Sphingobacteriales</taxon>
        <taxon>Sphingobacteriaceae</taxon>
        <taxon>Pedobacter</taxon>
    </lineage>
</organism>
<keyword evidence="1" id="KW-0472">Membrane</keyword>
<keyword evidence="1" id="KW-1134">Transmembrane beta strand</keyword>
<keyword evidence="1" id="KW-0812">Transmembrane</keyword>
<evidence type="ECO:0000313" key="4">
    <source>
        <dbReference type="EMBL" id="PYF74347.1"/>
    </source>
</evidence>
<protein>
    <submittedName>
        <fullName evidence="4">TonB-dependent SusC/RagA subfamily outer membrane receptor</fullName>
    </submittedName>
</protein>
<dbReference type="RefSeq" id="WP_110831575.1">
    <property type="nucleotide sequence ID" value="NZ_QKLU01000004.1"/>
</dbReference>
<dbReference type="InterPro" id="IPR037066">
    <property type="entry name" value="Plug_dom_sf"/>
</dbReference>
<dbReference type="Pfam" id="PF07715">
    <property type="entry name" value="Plug"/>
    <property type="match status" value="1"/>
</dbReference>
<sequence length="414" mass="45864">MFKTIKIIVMAALCLNLSLKAQRPDQPKPPQTVTTITGKVISAYNGGPLGSATVKTASQTVITDNGGEFHLSLNKGKHILTVSYLTHTIKKLNITVPLKEPLVIALEPQDQQLKEIEVVSTGYQNIPKERATGSFEVIDNGLFNRSTGSDVFSRLDGVSTGTLFLKNNSTLRRTPYQGLMIRGKSGLNGDQPPLIVLDNFPYDGDPNNINPNDVQSITLLKDAAAASIWGTRAGNGVIVITTKKGRFNEPFELSFNTNFSFTAKPDLGYLKSIGSSDYIDVEKMLFRNGFYDRALNPKFPFKALSPVVEILAGQKAGTVSAAEADAQINAMRDQDVRNDFLKYIYRNEETYKLLCKQDYFLVNRSDIVCRENIVQLKTAFSHRKEILLKIPAGRSVFVSQGRTREFMAWWAGVL</sequence>
<dbReference type="PROSITE" id="PS52016">
    <property type="entry name" value="TONB_DEPENDENT_REC_3"/>
    <property type="match status" value="1"/>
</dbReference>
<reference evidence="4 5" key="1">
    <citation type="submission" date="2018-06" db="EMBL/GenBank/DDBJ databases">
        <title>Genomic Encyclopedia of Archaeal and Bacterial Type Strains, Phase II (KMG-II): from individual species to whole genera.</title>
        <authorList>
            <person name="Goeker M."/>
        </authorList>
    </citation>
    <scope>NUCLEOTIDE SEQUENCE [LARGE SCALE GENOMIC DNA]</scope>
    <source>
        <strain evidence="4 5">DSM 27372</strain>
    </source>
</reference>
<gene>
    <name evidence="4" type="ORF">B0O44_104518</name>
</gene>
<dbReference type="Gene3D" id="2.60.40.1120">
    <property type="entry name" value="Carboxypeptidase-like, regulatory domain"/>
    <property type="match status" value="1"/>
</dbReference>
<proteinExistence type="inferred from homology"/>
<dbReference type="NCBIfam" id="TIGR04057">
    <property type="entry name" value="SusC_RagA_signa"/>
    <property type="match status" value="1"/>
</dbReference>
<evidence type="ECO:0000256" key="2">
    <source>
        <dbReference type="SAM" id="SignalP"/>
    </source>
</evidence>
<dbReference type="SUPFAM" id="SSF49464">
    <property type="entry name" value="Carboxypeptidase regulatory domain-like"/>
    <property type="match status" value="1"/>
</dbReference>
<dbReference type="AlphaFoldDB" id="A0A318UG54"/>
<keyword evidence="2" id="KW-0732">Signal</keyword>
<comment type="similarity">
    <text evidence="1">Belongs to the TonB-dependent receptor family.</text>
</comment>
<dbReference type="Proteomes" id="UP000248198">
    <property type="component" value="Unassembled WGS sequence"/>
</dbReference>
<name>A0A318UG54_9SPHI</name>
<dbReference type="GO" id="GO:0009279">
    <property type="term" value="C:cell outer membrane"/>
    <property type="evidence" value="ECO:0007669"/>
    <property type="project" value="UniProtKB-SubCell"/>
</dbReference>
<feature type="domain" description="TonB-dependent receptor plug" evidence="3">
    <location>
        <begin position="131"/>
        <end position="237"/>
    </location>
</feature>